<dbReference type="EMBL" id="CH902619">
    <property type="protein sequence ID" value="KPU75930.1"/>
    <property type="molecule type" value="Genomic_DNA"/>
</dbReference>
<feature type="chain" id="PRO_5006154912" evidence="1">
    <location>
        <begin position="17"/>
        <end position="188"/>
    </location>
</feature>
<dbReference type="GeneID" id="26515030"/>
<accession>A0A0P8ZMD9</accession>
<keyword evidence="3" id="KW-1185">Reference proteome</keyword>
<sequence length="188" mass="22249">MFWWAYILSYLCLSEAAAMLKPTRVSRKYPGRQSSKLINVLMDKRRKRLLGGDMFNEQLEVSGPAESTYLNESKKIRNKNFRDIFVPLTMRLYADWGYTMDSKSPLKEECHSTGYYPKFSWLAVQKRNSLIGEPRRFLTSLRTEMYEKADAEKCHTPEMTNVLEFLECQIRRHMRLELEIPKYPDSPK</sequence>
<organism evidence="2 3">
    <name type="scientific">Drosophila ananassae</name>
    <name type="common">Fruit fly</name>
    <dbReference type="NCBI Taxonomy" id="7217"/>
    <lineage>
        <taxon>Eukaryota</taxon>
        <taxon>Metazoa</taxon>
        <taxon>Ecdysozoa</taxon>
        <taxon>Arthropoda</taxon>
        <taxon>Hexapoda</taxon>
        <taxon>Insecta</taxon>
        <taxon>Pterygota</taxon>
        <taxon>Neoptera</taxon>
        <taxon>Endopterygota</taxon>
        <taxon>Diptera</taxon>
        <taxon>Brachycera</taxon>
        <taxon>Muscomorpha</taxon>
        <taxon>Ephydroidea</taxon>
        <taxon>Drosophilidae</taxon>
        <taxon>Drosophila</taxon>
        <taxon>Sophophora</taxon>
    </lineage>
</organism>
<dbReference type="AlphaFoldDB" id="A0A0P8ZMD9"/>
<evidence type="ECO:0000313" key="3">
    <source>
        <dbReference type="Proteomes" id="UP000007801"/>
    </source>
</evidence>
<dbReference type="KEGG" id="dan:26515030"/>
<dbReference type="OrthoDB" id="7855180at2759"/>
<protein>
    <submittedName>
        <fullName evidence="2">Uncharacterized protein</fullName>
    </submittedName>
</protein>
<dbReference type="InParanoid" id="A0A0P8ZMD9"/>
<evidence type="ECO:0000256" key="1">
    <source>
        <dbReference type="SAM" id="SignalP"/>
    </source>
</evidence>
<dbReference type="Proteomes" id="UP000007801">
    <property type="component" value="Unassembled WGS sequence"/>
</dbReference>
<name>A0A0P8ZMD9_DROAN</name>
<keyword evidence="1" id="KW-0732">Signal</keyword>
<proteinExistence type="predicted"/>
<reference evidence="2 3" key="1">
    <citation type="journal article" date="2007" name="Nature">
        <title>Evolution of genes and genomes on the Drosophila phylogeny.</title>
        <authorList>
            <consortium name="Drosophila 12 Genomes Consortium"/>
            <person name="Clark A.G."/>
            <person name="Eisen M.B."/>
            <person name="Smith D.R."/>
            <person name="Bergman C.M."/>
            <person name="Oliver B."/>
            <person name="Markow T.A."/>
            <person name="Kaufman T.C."/>
            <person name="Kellis M."/>
            <person name="Gelbart W."/>
            <person name="Iyer V.N."/>
            <person name="Pollard D.A."/>
            <person name="Sackton T.B."/>
            <person name="Larracuente A.M."/>
            <person name="Singh N.D."/>
            <person name="Abad J.P."/>
            <person name="Abt D.N."/>
            <person name="Adryan B."/>
            <person name="Aguade M."/>
            <person name="Akashi H."/>
            <person name="Anderson W.W."/>
            <person name="Aquadro C.F."/>
            <person name="Ardell D.H."/>
            <person name="Arguello R."/>
            <person name="Artieri C.G."/>
            <person name="Barbash D.A."/>
            <person name="Barker D."/>
            <person name="Barsanti P."/>
            <person name="Batterham P."/>
            <person name="Batzoglou S."/>
            <person name="Begun D."/>
            <person name="Bhutkar A."/>
            <person name="Blanco E."/>
            <person name="Bosak S.A."/>
            <person name="Bradley R.K."/>
            <person name="Brand A.D."/>
            <person name="Brent M.R."/>
            <person name="Brooks A.N."/>
            <person name="Brown R.H."/>
            <person name="Butlin R.K."/>
            <person name="Caggese C."/>
            <person name="Calvi B.R."/>
            <person name="Bernardo de Carvalho A."/>
            <person name="Caspi A."/>
            <person name="Castrezana S."/>
            <person name="Celniker S.E."/>
            <person name="Chang J.L."/>
            <person name="Chapple C."/>
            <person name="Chatterji S."/>
            <person name="Chinwalla A."/>
            <person name="Civetta A."/>
            <person name="Clifton S.W."/>
            <person name="Comeron J.M."/>
            <person name="Costello J.C."/>
            <person name="Coyne J.A."/>
            <person name="Daub J."/>
            <person name="David R.G."/>
            <person name="Delcher A.L."/>
            <person name="Delehaunty K."/>
            <person name="Do C.B."/>
            <person name="Ebling H."/>
            <person name="Edwards K."/>
            <person name="Eickbush T."/>
            <person name="Evans J.D."/>
            <person name="Filipski A."/>
            <person name="Findeiss S."/>
            <person name="Freyhult E."/>
            <person name="Fulton L."/>
            <person name="Fulton R."/>
            <person name="Garcia A.C."/>
            <person name="Gardiner A."/>
            <person name="Garfield D.A."/>
            <person name="Garvin B.E."/>
            <person name="Gibson G."/>
            <person name="Gilbert D."/>
            <person name="Gnerre S."/>
            <person name="Godfrey J."/>
            <person name="Good R."/>
            <person name="Gotea V."/>
            <person name="Gravely B."/>
            <person name="Greenberg A.J."/>
            <person name="Griffiths-Jones S."/>
            <person name="Gross S."/>
            <person name="Guigo R."/>
            <person name="Gustafson E.A."/>
            <person name="Haerty W."/>
            <person name="Hahn M.W."/>
            <person name="Halligan D.L."/>
            <person name="Halpern A.L."/>
            <person name="Halter G.M."/>
            <person name="Han M.V."/>
            <person name="Heger A."/>
            <person name="Hillier L."/>
            <person name="Hinrichs A.S."/>
            <person name="Holmes I."/>
            <person name="Hoskins R.A."/>
            <person name="Hubisz M.J."/>
            <person name="Hultmark D."/>
            <person name="Huntley M.A."/>
            <person name="Jaffe D.B."/>
            <person name="Jagadeeshan S."/>
            <person name="Jeck W.R."/>
            <person name="Johnson J."/>
            <person name="Jones C.D."/>
            <person name="Jordan W.C."/>
            <person name="Karpen G.H."/>
            <person name="Kataoka E."/>
            <person name="Keightley P.D."/>
            <person name="Kheradpour P."/>
            <person name="Kirkness E.F."/>
            <person name="Koerich L.B."/>
            <person name="Kristiansen K."/>
            <person name="Kudrna D."/>
            <person name="Kulathinal R.J."/>
            <person name="Kumar S."/>
            <person name="Kwok R."/>
            <person name="Lander E."/>
            <person name="Langley C.H."/>
            <person name="Lapoint R."/>
            <person name="Lazzaro B.P."/>
            <person name="Lee S.J."/>
            <person name="Levesque L."/>
            <person name="Li R."/>
            <person name="Lin C.F."/>
            <person name="Lin M.F."/>
            <person name="Lindblad-Toh K."/>
            <person name="Llopart A."/>
            <person name="Long M."/>
            <person name="Low L."/>
            <person name="Lozovsky E."/>
            <person name="Lu J."/>
            <person name="Luo M."/>
            <person name="Machado C.A."/>
            <person name="Makalowski W."/>
            <person name="Marzo M."/>
            <person name="Matsuda M."/>
            <person name="Matzkin L."/>
            <person name="McAllister B."/>
            <person name="McBride C.S."/>
            <person name="McKernan B."/>
            <person name="McKernan K."/>
            <person name="Mendez-Lago M."/>
            <person name="Minx P."/>
            <person name="Mollenhauer M.U."/>
            <person name="Montooth K."/>
            <person name="Mount S.M."/>
            <person name="Mu X."/>
            <person name="Myers E."/>
            <person name="Negre B."/>
            <person name="Newfeld S."/>
            <person name="Nielsen R."/>
            <person name="Noor M.A."/>
            <person name="O'Grady P."/>
            <person name="Pachter L."/>
            <person name="Papaceit M."/>
            <person name="Parisi M.J."/>
            <person name="Parisi M."/>
            <person name="Parts L."/>
            <person name="Pedersen J.S."/>
            <person name="Pesole G."/>
            <person name="Phillippy A.M."/>
            <person name="Ponting C.P."/>
            <person name="Pop M."/>
            <person name="Porcelli D."/>
            <person name="Powell J.R."/>
            <person name="Prohaska S."/>
            <person name="Pruitt K."/>
            <person name="Puig M."/>
            <person name="Quesneville H."/>
            <person name="Ram K.R."/>
            <person name="Rand D."/>
            <person name="Rasmussen M.D."/>
            <person name="Reed L.K."/>
            <person name="Reenan R."/>
            <person name="Reily A."/>
            <person name="Remington K.A."/>
            <person name="Rieger T.T."/>
            <person name="Ritchie M.G."/>
            <person name="Robin C."/>
            <person name="Rogers Y.H."/>
            <person name="Rohde C."/>
            <person name="Rozas J."/>
            <person name="Rubenfield M.J."/>
            <person name="Ruiz A."/>
            <person name="Russo S."/>
            <person name="Salzberg S.L."/>
            <person name="Sanchez-Gracia A."/>
            <person name="Saranga D.J."/>
            <person name="Sato H."/>
            <person name="Schaeffer S.W."/>
            <person name="Schatz M.C."/>
            <person name="Schlenke T."/>
            <person name="Schwartz R."/>
            <person name="Segarra C."/>
            <person name="Singh R.S."/>
            <person name="Sirot L."/>
            <person name="Sirota M."/>
            <person name="Sisneros N.B."/>
            <person name="Smith C.D."/>
            <person name="Smith T.F."/>
            <person name="Spieth J."/>
            <person name="Stage D.E."/>
            <person name="Stark A."/>
            <person name="Stephan W."/>
            <person name="Strausberg R.L."/>
            <person name="Strempel S."/>
            <person name="Sturgill D."/>
            <person name="Sutton G."/>
            <person name="Sutton G.G."/>
            <person name="Tao W."/>
            <person name="Teichmann S."/>
            <person name="Tobari Y.N."/>
            <person name="Tomimura Y."/>
            <person name="Tsolas J.M."/>
            <person name="Valente V.L."/>
            <person name="Venter E."/>
            <person name="Venter J.C."/>
            <person name="Vicario S."/>
            <person name="Vieira F.G."/>
            <person name="Vilella A.J."/>
            <person name="Villasante A."/>
            <person name="Walenz B."/>
            <person name="Wang J."/>
            <person name="Wasserman M."/>
            <person name="Watts T."/>
            <person name="Wilson D."/>
            <person name="Wilson R.K."/>
            <person name="Wing R.A."/>
            <person name="Wolfner M.F."/>
            <person name="Wong A."/>
            <person name="Wong G.K."/>
            <person name="Wu C.I."/>
            <person name="Wu G."/>
            <person name="Yamamoto D."/>
            <person name="Yang H.P."/>
            <person name="Yang S.P."/>
            <person name="Yorke J.A."/>
            <person name="Yoshida K."/>
            <person name="Zdobnov E."/>
            <person name="Zhang P."/>
            <person name="Zhang Y."/>
            <person name="Zimin A.V."/>
            <person name="Baldwin J."/>
            <person name="Abdouelleil A."/>
            <person name="Abdulkadir J."/>
            <person name="Abebe A."/>
            <person name="Abera B."/>
            <person name="Abreu J."/>
            <person name="Acer S.C."/>
            <person name="Aftuck L."/>
            <person name="Alexander A."/>
            <person name="An P."/>
            <person name="Anderson E."/>
            <person name="Anderson S."/>
            <person name="Arachi H."/>
            <person name="Azer M."/>
            <person name="Bachantsang P."/>
            <person name="Barry A."/>
            <person name="Bayul T."/>
            <person name="Berlin A."/>
            <person name="Bessette D."/>
            <person name="Bloom T."/>
            <person name="Blye J."/>
            <person name="Boguslavskiy L."/>
            <person name="Bonnet C."/>
            <person name="Boukhgalter B."/>
            <person name="Bourzgui I."/>
            <person name="Brown A."/>
            <person name="Cahill P."/>
            <person name="Channer S."/>
            <person name="Cheshatsang Y."/>
            <person name="Chuda L."/>
            <person name="Citroen M."/>
            <person name="Collymore A."/>
            <person name="Cooke P."/>
            <person name="Costello M."/>
            <person name="D'Aco K."/>
            <person name="Daza R."/>
            <person name="De Haan G."/>
            <person name="DeGray S."/>
            <person name="DeMaso C."/>
            <person name="Dhargay N."/>
            <person name="Dooley K."/>
            <person name="Dooley E."/>
            <person name="Doricent M."/>
            <person name="Dorje P."/>
            <person name="Dorjee K."/>
            <person name="Dupes A."/>
            <person name="Elong R."/>
            <person name="Falk J."/>
            <person name="Farina A."/>
            <person name="Faro S."/>
            <person name="Ferguson D."/>
            <person name="Fisher S."/>
            <person name="Foley C.D."/>
            <person name="Franke A."/>
            <person name="Friedrich D."/>
            <person name="Gadbois L."/>
            <person name="Gearin G."/>
            <person name="Gearin C.R."/>
            <person name="Giannoukos G."/>
            <person name="Goode T."/>
            <person name="Graham J."/>
            <person name="Grandbois E."/>
            <person name="Grewal S."/>
            <person name="Gyaltsen K."/>
            <person name="Hafez N."/>
            <person name="Hagos B."/>
            <person name="Hall J."/>
            <person name="Henson C."/>
            <person name="Hollinger A."/>
            <person name="Honan T."/>
            <person name="Huard M.D."/>
            <person name="Hughes L."/>
            <person name="Hurhula B."/>
            <person name="Husby M.E."/>
            <person name="Kamat A."/>
            <person name="Kanga B."/>
            <person name="Kashin S."/>
            <person name="Khazanovich D."/>
            <person name="Kisner P."/>
            <person name="Lance K."/>
            <person name="Lara M."/>
            <person name="Lee W."/>
            <person name="Lennon N."/>
            <person name="Letendre F."/>
            <person name="LeVine R."/>
            <person name="Lipovsky A."/>
            <person name="Liu X."/>
            <person name="Liu J."/>
            <person name="Liu S."/>
            <person name="Lokyitsang T."/>
            <person name="Lokyitsang Y."/>
            <person name="Lubonja R."/>
            <person name="Lui A."/>
            <person name="MacDonald P."/>
            <person name="Magnisalis V."/>
            <person name="Maru K."/>
            <person name="Matthews C."/>
            <person name="McCusker W."/>
            <person name="McDonough S."/>
            <person name="Mehta T."/>
            <person name="Meldrim J."/>
            <person name="Meneus L."/>
            <person name="Mihai O."/>
            <person name="Mihalev A."/>
            <person name="Mihova T."/>
            <person name="Mittelman R."/>
            <person name="Mlenga V."/>
            <person name="Montmayeur A."/>
            <person name="Mulrain L."/>
            <person name="Navidi A."/>
            <person name="Naylor J."/>
            <person name="Negash T."/>
            <person name="Nguyen T."/>
            <person name="Nguyen N."/>
            <person name="Nicol R."/>
            <person name="Norbu C."/>
            <person name="Norbu N."/>
            <person name="Novod N."/>
            <person name="O'Neill B."/>
            <person name="Osman S."/>
            <person name="Markiewicz E."/>
            <person name="Oyono O.L."/>
            <person name="Patti C."/>
            <person name="Phunkhang P."/>
            <person name="Pierre F."/>
            <person name="Priest M."/>
            <person name="Raghuraman S."/>
            <person name="Rege F."/>
            <person name="Reyes R."/>
            <person name="Rise C."/>
            <person name="Rogov P."/>
            <person name="Ross K."/>
            <person name="Ryan E."/>
            <person name="Settipalli S."/>
            <person name="Shea T."/>
            <person name="Sherpa N."/>
            <person name="Shi L."/>
            <person name="Shih D."/>
            <person name="Sparrow T."/>
            <person name="Spaulding J."/>
            <person name="Stalker J."/>
            <person name="Stange-Thomann N."/>
            <person name="Stavropoulos S."/>
            <person name="Stone C."/>
            <person name="Strader C."/>
            <person name="Tesfaye S."/>
            <person name="Thomson T."/>
            <person name="Thoulutsang Y."/>
            <person name="Thoulutsang D."/>
            <person name="Topham K."/>
            <person name="Topping I."/>
            <person name="Tsamla T."/>
            <person name="Vassiliev H."/>
            <person name="Vo A."/>
            <person name="Wangchuk T."/>
            <person name="Wangdi T."/>
            <person name="Weiand M."/>
            <person name="Wilkinson J."/>
            <person name="Wilson A."/>
            <person name="Yadav S."/>
            <person name="Young G."/>
            <person name="Yu Q."/>
            <person name="Zembek L."/>
            <person name="Zhong D."/>
            <person name="Zimmer A."/>
            <person name="Zwirko Z."/>
            <person name="Jaffe D.B."/>
            <person name="Alvarez P."/>
            <person name="Brockman W."/>
            <person name="Butler J."/>
            <person name="Chin C."/>
            <person name="Gnerre S."/>
            <person name="Grabherr M."/>
            <person name="Kleber M."/>
            <person name="Mauceli E."/>
            <person name="MacCallum I."/>
        </authorList>
    </citation>
    <scope>NUCLEOTIDE SEQUENCE [LARGE SCALE GENOMIC DNA]</scope>
    <source>
        <strain evidence="3">Tucson 14024-0371.13</strain>
    </source>
</reference>
<feature type="signal peptide" evidence="1">
    <location>
        <begin position="1"/>
        <end position="16"/>
    </location>
</feature>
<gene>
    <name evidence="2" type="primary">Dana\GF27621</name>
    <name evidence="2" type="ORF">GF27621</name>
</gene>
<evidence type="ECO:0000313" key="2">
    <source>
        <dbReference type="EMBL" id="KPU75930.1"/>
    </source>
</evidence>